<evidence type="ECO:0008006" key="4">
    <source>
        <dbReference type="Google" id="ProtNLM"/>
    </source>
</evidence>
<evidence type="ECO:0000256" key="1">
    <source>
        <dbReference type="SAM" id="SignalP"/>
    </source>
</evidence>
<feature type="signal peptide" evidence="1">
    <location>
        <begin position="1"/>
        <end position="26"/>
    </location>
</feature>
<reference evidence="2 3" key="1">
    <citation type="submission" date="2017-10" db="EMBL/GenBank/DDBJ databases">
        <authorList>
            <person name="Banno H."/>
            <person name="Chua N.-H."/>
        </authorList>
    </citation>
    <scope>NUCLEOTIDE SEQUENCE [LARGE SCALE GENOMIC DNA]</scope>
    <source>
        <strain evidence="2">Vibrio tapetis CECT4600</strain>
    </source>
</reference>
<evidence type="ECO:0000313" key="3">
    <source>
        <dbReference type="Proteomes" id="UP000235828"/>
    </source>
</evidence>
<dbReference type="EMBL" id="LT960611">
    <property type="protein sequence ID" value="SON49080.1"/>
    <property type="molecule type" value="Genomic_DNA"/>
</dbReference>
<feature type="chain" id="PRO_5014692660" description="Outer membrane receptor protein" evidence="1">
    <location>
        <begin position="27"/>
        <end position="286"/>
    </location>
</feature>
<sequence>MQNKEKWMHRSAALVILLLVNSCLYAEEQNVDENTASNKIKENTKCLDCKLGGMISGGYDTNIYNRNDHRSIRSLSWRLSLDYTFSSDYKAYFKTGGYRALEDKTGDYVTDSVIGMSRTQLFGFGESGKVGVSGQFTIPTSETSRKDSLNTAFRVAVPVSTKQWGINFSVTPRISKSFHEYKTAGEKSLTEWIYSLSLAAGYSWDDLSLGMSMLGGNSRSYQGTRRTDITYAGSIYGSYQVTNNIGISISASTSGFYTDAERGTLGNIDLFDPNSASYNVEISYSF</sequence>
<evidence type="ECO:0000313" key="2">
    <source>
        <dbReference type="EMBL" id="SON49080.1"/>
    </source>
</evidence>
<keyword evidence="1" id="KW-0732">Signal</keyword>
<dbReference type="KEGG" id="vta:A1101"/>
<gene>
    <name evidence="2" type="ORF">VTAP4600_A1101</name>
</gene>
<dbReference type="Proteomes" id="UP000235828">
    <property type="component" value="Chromosome A"/>
</dbReference>
<dbReference type="RefSeq" id="WP_102521808.1">
    <property type="nucleotide sequence ID" value="NZ_LT960611.1"/>
</dbReference>
<keyword evidence="3" id="KW-1185">Reference proteome</keyword>
<dbReference type="OrthoDB" id="6258537at2"/>
<protein>
    <recommendedName>
        <fullName evidence="4">Outer membrane receptor protein</fullName>
    </recommendedName>
</protein>
<accession>A0A2N8ZAY4</accession>
<dbReference type="AlphaFoldDB" id="A0A2N8ZAY4"/>
<name>A0A2N8ZAY4_9VIBR</name>
<organism evidence="2 3">
    <name type="scientific">Vibrio tapetis subsp. tapetis</name>
    <dbReference type="NCBI Taxonomy" id="1671868"/>
    <lineage>
        <taxon>Bacteria</taxon>
        <taxon>Pseudomonadati</taxon>
        <taxon>Pseudomonadota</taxon>
        <taxon>Gammaproteobacteria</taxon>
        <taxon>Vibrionales</taxon>
        <taxon>Vibrionaceae</taxon>
        <taxon>Vibrio</taxon>
    </lineage>
</organism>
<proteinExistence type="predicted"/>